<name>A0ACD3AE17_9AGAR</name>
<gene>
    <name evidence="1" type="ORF">BDN72DRAFT_963522</name>
</gene>
<dbReference type="Proteomes" id="UP000308600">
    <property type="component" value="Unassembled WGS sequence"/>
</dbReference>
<keyword evidence="2" id="KW-1185">Reference proteome</keyword>
<dbReference type="EMBL" id="ML208493">
    <property type="protein sequence ID" value="TFK64000.1"/>
    <property type="molecule type" value="Genomic_DNA"/>
</dbReference>
<evidence type="ECO:0000313" key="1">
    <source>
        <dbReference type="EMBL" id="TFK64000.1"/>
    </source>
</evidence>
<accession>A0ACD3AE17</accession>
<protein>
    <submittedName>
        <fullName evidence="1">Alpha-glucosidase</fullName>
    </submittedName>
</protein>
<evidence type="ECO:0000313" key="2">
    <source>
        <dbReference type="Proteomes" id="UP000308600"/>
    </source>
</evidence>
<proteinExistence type="predicted"/>
<reference evidence="1 2" key="1">
    <citation type="journal article" date="2019" name="Nat. Ecol. Evol.">
        <title>Megaphylogeny resolves global patterns of mushroom evolution.</title>
        <authorList>
            <person name="Varga T."/>
            <person name="Krizsan K."/>
            <person name="Foldi C."/>
            <person name="Dima B."/>
            <person name="Sanchez-Garcia M."/>
            <person name="Sanchez-Ramirez S."/>
            <person name="Szollosi G.J."/>
            <person name="Szarkandi J.G."/>
            <person name="Papp V."/>
            <person name="Albert L."/>
            <person name="Andreopoulos W."/>
            <person name="Angelini C."/>
            <person name="Antonin V."/>
            <person name="Barry K.W."/>
            <person name="Bougher N.L."/>
            <person name="Buchanan P."/>
            <person name="Buyck B."/>
            <person name="Bense V."/>
            <person name="Catcheside P."/>
            <person name="Chovatia M."/>
            <person name="Cooper J."/>
            <person name="Damon W."/>
            <person name="Desjardin D."/>
            <person name="Finy P."/>
            <person name="Geml J."/>
            <person name="Haridas S."/>
            <person name="Hughes K."/>
            <person name="Justo A."/>
            <person name="Karasinski D."/>
            <person name="Kautmanova I."/>
            <person name="Kiss B."/>
            <person name="Kocsube S."/>
            <person name="Kotiranta H."/>
            <person name="LaButti K.M."/>
            <person name="Lechner B.E."/>
            <person name="Liimatainen K."/>
            <person name="Lipzen A."/>
            <person name="Lukacs Z."/>
            <person name="Mihaltcheva S."/>
            <person name="Morgado L.N."/>
            <person name="Niskanen T."/>
            <person name="Noordeloos M.E."/>
            <person name="Ohm R.A."/>
            <person name="Ortiz-Santana B."/>
            <person name="Ovrebo C."/>
            <person name="Racz N."/>
            <person name="Riley R."/>
            <person name="Savchenko A."/>
            <person name="Shiryaev A."/>
            <person name="Soop K."/>
            <person name="Spirin V."/>
            <person name="Szebenyi C."/>
            <person name="Tomsovsky M."/>
            <person name="Tulloss R.E."/>
            <person name="Uehling J."/>
            <person name="Grigoriev I.V."/>
            <person name="Vagvolgyi C."/>
            <person name="Papp T."/>
            <person name="Martin F.M."/>
            <person name="Miettinen O."/>
            <person name="Hibbett D.S."/>
            <person name="Nagy L.G."/>
        </authorList>
    </citation>
    <scope>NUCLEOTIDE SEQUENCE [LARGE SCALE GENOMIC DNA]</scope>
    <source>
        <strain evidence="1 2">NL-1719</strain>
    </source>
</reference>
<sequence>MRSWTVLGAVSLCLLSASDVLAVKTHDFKTCSQSGFCRRGRALASRAQAAANQWKSPYSVDASSVSIASDQAKFTAGVKSSLYPDVKFSLELRVHEDGVVRVRMDEVGGLHKRYDEAASWALIQEPTIHKKVKWTASKKDVRASFGANKEFDIIVAYQPLQVTLLRNGKEQVVLNGKGLLHMEHFRSKAVVMTETEEGEPKPEAAAEDAQQVLAKPEDPKAWFEGETEDGLWEETFGSFTDSKPKGPESLSIDINFPNHGVVYGIPQHATRLALPTTSGENPFFSDPYRLYNADVFEYIASSTMSLYGSIPLLHAHSVDSTVGVFHAVGSETWIDVAHPTEKSTETHWISESGIMDVFLLPGPTPEDVFRQYSRLTGAAVLPAYFSLGYHQCRWNYVSTDDVRTVQKRFDEEDMPVDVFWLDIEYSEDHKYMIWEKKNFPDPVDMINDVAALGRKMVVIVDPHVKRTQDYPVYKEASELEVLVKPKGGSGEYEGWCWSGSSSWIDFFNPTSWDWWISLFKPHKLDNGRWSWIDSTEAVHIWNDMNEPSVFNGPEITMPKDNIHYGGWEHRDVHNINGMLYSNLTSQAVAARSDPPKRPFVLTRAFYAGSQRFGAMWTGDNLGTWEHMAVGIKMVLSNGIAGMTFSGSDVGGFFGNPEPEMLVRWYQVGVFAPFFRAHAHLDTKRREPYLLDEPYKGIVRDILRLRYSMLPIWYTLFRETSVTGIPVLRPQYVVFPKDPNGFDIDDQYYIGTSLLVKPVTSKGATEATVYLGEDQVYYDYFTYKAYRGSSKGKNITVSAELYQVPLFIRGGSILPTRERARRSSSSMKHDPFTLKIALDQQSSSARGELYLDDGESYDHQKGEFVWREFRAEKPNKKTLRITSKDLAAEKPGVAVEGVALAKFDPSNAYAKSLEKENVRVERLVVLGVPGLPKSVKVEGSSEELVWEYIQGVAAGESKKEGYTSILKIKDPKVLVTKDWAITVQL</sequence>
<organism evidence="1 2">
    <name type="scientific">Pluteus cervinus</name>
    <dbReference type="NCBI Taxonomy" id="181527"/>
    <lineage>
        <taxon>Eukaryota</taxon>
        <taxon>Fungi</taxon>
        <taxon>Dikarya</taxon>
        <taxon>Basidiomycota</taxon>
        <taxon>Agaricomycotina</taxon>
        <taxon>Agaricomycetes</taxon>
        <taxon>Agaricomycetidae</taxon>
        <taxon>Agaricales</taxon>
        <taxon>Pluteineae</taxon>
        <taxon>Pluteaceae</taxon>
        <taxon>Pluteus</taxon>
    </lineage>
</organism>